<feature type="transmembrane region" description="Helical" evidence="10">
    <location>
        <begin position="109"/>
        <end position="127"/>
    </location>
</feature>
<protein>
    <recommendedName>
        <fullName evidence="2">histidine kinase</fullName>
        <ecNumber evidence="2">2.7.13.3</ecNumber>
    </recommendedName>
</protein>
<evidence type="ECO:0000256" key="10">
    <source>
        <dbReference type="SAM" id="Phobius"/>
    </source>
</evidence>
<reference evidence="12 13" key="1">
    <citation type="submission" date="2020-12" db="EMBL/GenBank/DDBJ databases">
        <authorList>
            <person name="Zhou J."/>
        </authorList>
    </citation>
    <scope>NUCLEOTIDE SEQUENCE [LARGE SCALE GENOMIC DNA]</scope>
    <source>
        <strain evidence="12 13">CCUG 61299</strain>
    </source>
</reference>
<dbReference type="PANTHER" id="PTHR24421:SF10">
    <property type="entry name" value="NITRATE_NITRITE SENSOR PROTEIN NARQ"/>
    <property type="match status" value="1"/>
</dbReference>
<evidence type="ECO:0000256" key="1">
    <source>
        <dbReference type="ARBA" id="ARBA00000085"/>
    </source>
</evidence>
<evidence type="ECO:0000256" key="3">
    <source>
        <dbReference type="ARBA" id="ARBA00022553"/>
    </source>
</evidence>
<evidence type="ECO:0000256" key="4">
    <source>
        <dbReference type="ARBA" id="ARBA00022679"/>
    </source>
</evidence>
<gene>
    <name evidence="12" type="ORF">JG540_08775</name>
</gene>
<feature type="domain" description="Signal transduction histidine kinase subgroup 3 dimerisation and phosphoacceptor" evidence="11">
    <location>
        <begin position="215"/>
        <end position="280"/>
    </location>
</feature>
<accession>A0A7T7S1N5</accession>
<dbReference type="KEGG" id="awe:JG540_08775"/>
<keyword evidence="7" id="KW-0067">ATP-binding</keyword>
<comment type="catalytic activity">
    <reaction evidence="1">
        <text>ATP + protein L-histidine = ADP + protein N-phospho-L-histidine.</text>
        <dbReference type="EC" id="2.7.13.3"/>
    </reaction>
</comment>
<sequence>MTVPPRIMRVAAWQDAHPQLVDAAVAVLICLLNIPLGLETLDHEGPSVDSSATRLVSVAAIVVVGTALLLRRRYPLAVWLVTSLTLPVALLGSEQLLDLSFEQKRQLFTSLPTLSLLAVPLTVGTVTTHRAMRLGLLAFLVSTAAETATVSTLYPVKGVPDLFSNVFPFALVNLIGLLTGTLLRVHRQTLEDTKAYAARAALASEQRALLAAATERSRIAREMHDVIAHSLAVMITMADGAAATIDRSPERAKEALGVLAETGRSALADTRRLVGVLREDPGASSAGDDGTVLRGAATATPPPPALGPAPASAPQVRDLPVPEFAPPGTVVPVEPSAPIADLRADATTGQDTSTGGTPTAPAPESADLEVLVQRFKTAGVPVTYTWNGAPLPDDKGLQLTLFRIAQEALTNVLRYAPTTRSVKVQVDRHTGTVVLLVQNDAAPGSTPMHGSGKGLIGMRERAAVYGGQLQAGPTAQGWQVRAILRWDETDEGSTSWQRPS</sequence>
<proteinExistence type="predicted"/>
<evidence type="ECO:0000256" key="2">
    <source>
        <dbReference type="ARBA" id="ARBA00012438"/>
    </source>
</evidence>
<dbReference type="GO" id="GO:0000155">
    <property type="term" value="F:phosphorelay sensor kinase activity"/>
    <property type="evidence" value="ECO:0007669"/>
    <property type="project" value="InterPro"/>
</dbReference>
<feature type="transmembrane region" description="Helical" evidence="10">
    <location>
        <begin position="50"/>
        <end position="70"/>
    </location>
</feature>
<keyword evidence="13" id="KW-1185">Reference proteome</keyword>
<evidence type="ECO:0000259" key="11">
    <source>
        <dbReference type="Pfam" id="PF07730"/>
    </source>
</evidence>
<keyword evidence="5" id="KW-0547">Nucleotide-binding</keyword>
<dbReference type="CDD" id="cd16917">
    <property type="entry name" value="HATPase_UhpB-NarQ-NarX-like"/>
    <property type="match status" value="1"/>
</dbReference>
<keyword evidence="8" id="KW-0902">Two-component regulatory system</keyword>
<dbReference type="InterPro" id="IPR011712">
    <property type="entry name" value="Sig_transdc_His_kin_sub3_dim/P"/>
</dbReference>
<evidence type="ECO:0000256" key="9">
    <source>
        <dbReference type="SAM" id="MobiDB-lite"/>
    </source>
</evidence>
<dbReference type="EMBL" id="CP066802">
    <property type="protein sequence ID" value="QQM67111.1"/>
    <property type="molecule type" value="Genomic_DNA"/>
</dbReference>
<dbReference type="GO" id="GO:0046983">
    <property type="term" value="F:protein dimerization activity"/>
    <property type="evidence" value="ECO:0007669"/>
    <property type="project" value="InterPro"/>
</dbReference>
<dbReference type="Pfam" id="PF07730">
    <property type="entry name" value="HisKA_3"/>
    <property type="match status" value="1"/>
</dbReference>
<keyword evidence="10" id="KW-0812">Transmembrane</keyword>
<keyword evidence="6 12" id="KW-0418">Kinase</keyword>
<keyword evidence="10" id="KW-1133">Transmembrane helix</keyword>
<feature type="transmembrane region" description="Helical" evidence="10">
    <location>
        <begin position="166"/>
        <end position="185"/>
    </location>
</feature>
<feature type="transmembrane region" description="Helical" evidence="10">
    <location>
        <begin position="20"/>
        <end position="38"/>
    </location>
</feature>
<evidence type="ECO:0000256" key="6">
    <source>
        <dbReference type="ARBA" id="ARBA00022777"/>
    </source>
</evidence>
<organism evidence="12 13">
    <name type="scientific">Actinomyces weissii</name>
    <dbReference type="NCBI Taxonomy" id="675090"/>
    <lineage>
        <taxon>Bacteria</taxon>
        <taxon>Bacillati</taxon>
        <taxon>Actinomycetota</taxon>
        <taxon>Actinomycetes</taxon>
        <taxon>Actinomycetales</taxon>
        <taxon>Actinomycetaceae</taxon>
        <taxon>Actinomyces</taxon>
    </lineage>
</organism>
<dbReference type="GO" id="GO:0016020">
    <property type="term" value="C:membrane"/>
    <property type="evidence" value="ECO:0007669"/>
    <property type="project" value="InterPro"/>
</dbReference>
<dbReference type="SUPFAM" id="SSF55874">
    <property type="entry name" value="ATPase domain of HSP90 chaperone/DNA topoisomerase II/histidine kinase"/>
    <property type="match status" value="1"/>
</dbReference>
<evidence type="ECO:0000256" key="8">
    <source>
        <dbReference type="ARBA" id="ARBA00023012"/>
    </source>
</evidence>
<dbReference type="GO" id="GO:0005524">
    <property type="term" value="F:ATP binding"/>
    <property type="evidence" value="ECO:0007669"/>
    <property type="project" value="UniProtKB-KW"/>
</dbReference>
<dbReference type="InterPro" id="IPR050482">
    <property type="entry name" value="Sensor_HK_TwoCompSys"/>
</dbReference>
<dbReference type="PANTHER" id="PTHR24421">
    <property type="entry name" value="NITRATE/NITRITE SENSOR PROTEIN NARX-RELATED"/>
    <property type="match status" value="1"/>
</dbReference>
<dbReference type="InterPro" id="IPR036890">
    <property type="entry name" value="HATPase_C_sf"/>
</dbReference>
<keyword evidence="3" id="KW-0597">Phosphoprotein</keyword>
<dbReference type="AlphaFoldDB" id="A0A7T7S1N5"/>
<dbReference type="EC" id="2.7.13.3" evidence="2"/>
<feature type="compositionally biased region" description="Low complexity" evidence="9">
    <location>
        <begin position="354"/>
        <end position="363"/>
    </location>
</feature>
<dbReference type="RefSeq" id="WP_200275411.1">
    <property type="nucleotide sequence ID" value="NZ_CP066802.1"/>
</dbReference>
<evidence type="ECO:0000256" key="5">
    <source>
        <dbReference type="ARBA" id="ARBA00022741"/>
    </source>
</evidence>
<evidence type="ECO:0000313" key="12">
    <source>
        <dbReference type="EMBL" id="QQM67111.1"/>
    </source>
</evidence>
<keyword evidence="10" id="KW-0472">Membrane</keyword>
<dbReference type="Proteomes" id="UP000595895">
    <property type="component" value="Chromosome"/>
</dbReference>
<dbReference type="Gene3D" id="1.20.5.1930">
    <property type="match status" value="1"/>
</dbReference>
<feature type="region of interest" description="Disordered" evidence="9">
    <location>
        <begin position="347"/>
        <end position="366"/>
    </location>
</feature>
<keyword evidence="4" id="KW-0808">Transferase</keyword>
<feature type="transmembrane region" description="Helical" evidence="10">
    <location>
        <begin position="77"/>
        <end position="97"/>
    </location>
</feature>
<name>A0A7T7S1N5_9ACTO</name>
<feature type="transmembrane region" description="Helical" evidence="10">
    <location>
        <begin position="134"/>
        <end position="154"/>
    </location>
</feature>
<feature type="region of interest" description="Disordered" evidence="9">
    <location>
        <begin position="278"/>
        <end position="335"/>
    </location>
</feature>
<evidence type="ECO:0000313" key="13">
    <source>
        <dbReference type="Proteomes" id="UP000595895"/>
    </source>
</evidence>
<dbReference type="Gene3D" id="3.30.565.10">
    <property type="entry name" value="Histidine kinase-like ATPase, C-terminal domain"/>
    <property type="match status" value="1"/>
</dbReference>
<evidence type="ECO:0000256" key="7">
    <source>
        <dbReference type="ARBA" id="ARBA00022840"/>
    </source>
</evidence>